<proteinExistence type="predicted"/>
<evidence type="ECO:0000259" key="2">
    <source>
        <dbReference type="SMART" id="SM00355"/>
    </source>
</evidence>
<evidence type="ECO:0000313" key="4">
    <source>
        <dbReference type="Proteomes" id="UP001309876"/>
    </source>
</evidence>
<dbReference type="SMART" id="SM00355">
    <property type="entry name" value="ZnF_C2H2"/>
    <property type="match status" value="2"/>
</dbReference>
<feature type="region of interest" description="Disordered" evidence="1">
    <location>
        <begin position="221"/>
        <end position="266"/>
    </location>
</feature>
<dbReference type="InterPro" id="IPR013087">
    <property type="entry name" value="Znf_C2H2_type"/>
</dbReference>
<feature type="region of interest" description="Disordered" evidence="1">
    <location>
        <begin position="1"/>
        <end position="20"/>
    </location>
</feature>
<sequence>MSATAQQTLSPPLIAENHPGTKERCEDDVIADLVSGISKQRYRQHDDLCVQDSNQVVQAWMADEKFKDFVTPSLKKPLSSGNFLHPCSICPPGKVFRTSADLDRHRKTFHGILKKGDRVFRCRVQGCKVPLKIWSRFDNFKQHVIRMHGEEFAAYIETMEEAYDIEVHGPVEPAKNRNSRTTPLQVDLQFTRTTTHGPANQGRDLLLDSVEKDVAVLHSTPACAPSNAGHTDSGYASLNPIPKPQDSHVHELSDNTGGSGMDDSRTIYSGASVESTRRGDFVHRFANRLVQDSVLKGLNLCINPTLCNALPDMLADFAVRLLQNCNAQGIINAGWFIHKYRSAISKSIEHEIQNQNDQKSEDDLSVRDSGNGMLLEELMQVWFERNEKDPPDEPQSSNVTDEILIDDDTDMNHDYEAYAHQVATHPSYRWLLGKIRGDVLLTNDGQQVEKSISSLVLHHLPKAKMLHRSTALRLSETIIEVDWSPLSYMQQQVLGSSALFCSVGSFITLTGTVRELQALTCVQYVEQVWPEGGGFLVNVIDHALQSASAPPLPLHTRPDGAMIAIQQIYPTLKVMIKGARGAVAEIAEQLAWLGAAFRVPPSTGDTWYCVPSIQYLGLSSTSDSLYGNRSQSVISPVSTPGTLHDRSKVELLEARHHYDQASDEQKSCFLFSITFDFERIVSVPVNNGLCWRPLLRGLAIVKDYPILKRPEMQSGLEVPLKIMANFVGTDYVQEFAGNIYIKGFSAMLVPTRLLGTDALVWHLCCDESGDHMSYLDHGQQNILQISKDNLNKYRHIVGWCSDAGIYTGAPRNQYDMQSARLPGVRNDGMLTDSSIISGNYIHDPLTFSIPKQHESIHLRQKGLSKTLKWLSSRFVMLWDTKTTRGWLVNGVNVLLHLLRTSLRHEERESVGSAFLFNWAHLKEAESPYVSDAAKEFFGNDPNLKQKISKSFFSTRKCSHTEQQDEYELVEDRVVELYYALEKALTYQQQAARIGRQARQSRSLKYLEGWDFVELANQASIIDPCVEILPPAGQSWVGLLRSLDVVTLFAEGFGELIKPSSSPCCEDWRLLPSNSCLVAVSVADVCRIIETKGNPNLCPPLLSRNPATVWFSANPSADHCGCRDHEKRTCGAAYIQTAWPQRHREFLPQSQHAFDLPRNAQGAVVFGHNATLQYYMSDAGPVLGTPSCIVPAKDLDPSFHDSGIGSSLEERDTANESSEWSFFKNSSRTISHHAGNFYPPSSIQGSACVQMGNNYYYGYDPAYCVMPGRTMFTPQDLPKLAPSLPLVPAVKKRHLPDETMNDQCALEGSDVFRQEGEEEGAVQKRQRLT</sequence>
<comment type="caution">
    <text evidence="3">The sequence shown here is derived from an EMBL/GenBank/DDBJ whole genome shotgun (WGS) entry which is preliminary data.</text>
</comment>
<gene>
    <name evidence="3" type="ORF">LTR05_001117</name>
</gene>
<accession>A0AAN7T5I2</accession>
<evidence type="ECO:0000313" key="3">
    <source>
        <dbReference type="EMBL" id="KAK5090939.1"/>
    </source>
</evidence>
<keyword evidence="4" id="KW-1185">Reference proteome</keyword>
<dbReference type="Gene3D" id="3.30.160.60">
    <property type="entry name" value="Classic Zinc Finger"/>
    <property type="match status" value="1"/>
</dbReference>
<name>A0AAN7T5I2_9EURO</name>
<organism evidence="3 4">
    <name type="scientific">Lithohypha guttulata</name>
    <dbReference type="NCBI Taxonomy" id="1690604"/>
    <lineage>
        <taxon>Eukaryota</taxon>
        <taxon>Fungi</taxon>
        <taxon>Dikarya</taxon>
        <taxon>Ascomycota</taxon>
        <taxon>Pezizomycotina</taxon>
        <taxon>Eurotiomycetes</taxon>
        <taxon>Chaetothyriomycetidae</taxon>
        <taxon>Chaetothyriales</taxon>
        <taxon>Trichomeriaceae</taxon>
        <taxon>Lithohypha</taxon>
    </lineage>
</organism>
<dbReference type="EMBL" id="JAVRRJ010000001">
    <property type="protein sequence ID" value="KAK5090939.1"/>
    <property type="molecule type" value="Genomic_DNA"/>
</dbReference>
<evidence type="ECO:0000256" key="1">
    <source>
        <dbReference type="SAM" id="MobiDB-lite"/>
    </source>
</evidence>
<dbReference type="Proteomes" id="UP001309876">
    <property type="component" value="Unassembled WGS sequence"/>
</dbReference>
<protein>
    <recommendedName>
        <fullName evidence="2">C2H2-type domain-containing protein</fullName>
    </recommendedName>
</protein>
<feature type="domain" description="C2H2-type" evidence="2">
    <location>
        <begin position="120"/>
        <end position="148"/>
    </location>
</feature>
<reference evidence="3 4" key="1">
    <citation type="submission" date="2023-08" db="EMBL/GenBank/DDBJ databases">
        <title>Black Yeasts Isolated from many extreme environments.</title>
        <authorList>
            <person name="Coleine C."/>
            <person name="Stajich J.E."/>
            <person name="Selbmann L."/>
        </authorList>
    </citation>
    <scope>NUCLEOTIDE SEQUENCE [LARGE SCALE GENOMIC DNA]</scope>
    <source>
        <strain evidence="3 4">CCFEE 5910</strain>
    </source>
</reference>
<feature type="domain" description="C2H2-type" evidence="2">
    <location>
        <begin position="85"/>
        <end position="110"/>
    </location>
</feature>
<feature type="compositionally biased region" description="Polar residues" evidence="1">
    <location>
        <begin position="1"/>
        <end position="10"/>
    </location>
</feature>